<evidence type="ECO:0000313" key="7">
    <source>
        <dbReference type="Proteomes" id="UP000282971"/>
    </source>
</evidence>
<dbReference type="NCBIfam" id="TIGR03440">
    <property type="entry name" value="egtB_TIGR03440"/>
    <property type="match status" value="1"/>
</dbReference>
<name>A0A437M8N3_9SPHN</name>
<dbReference type="InterPro" id="IPR016187">
    <property type="entry name" value="CTDL_fold"/>
</dbReference>
<dbReference type="SUPFAM" id="SSF109854">
    <property type="entry name" value="DinB/YfiT-like putative metalloenzymes"/>
    <property type="match status" value="1"/>
</dbReference>
<dbReference type="InterPro" id="IPR024775">
    <property type="entry name" value="DinB-like"/>
</dbReference>
<accession>A0A437M8N3</accession>
<dbReference type="GO" id="GO:0052699">
    <property type="term" value="P:ergothioneine biosynthetic process"/>
    <property type="evidence" value="ECO:0007669"/>
    <property type="project" value="InterPro"/>
</dbReference>
<dbReference type="InterPro" id="IPR051043">
    <property type="entry name" value="Sulfatase_Mod_Factor_Kinase"/>
</dbReference>
<comment type="pathway">
    <text evidence="3">Amino-acid biosynthesis; ergothioneine biosynthesis.</text>
</comment>
<dbReference type="OrthoDB" id="9768004at2"/>
<evidence type="ECO:0000313" key="6">
    <source>
        <dbReference type="EMBL" id="RVT94088.1"/>
    </source>
</evidence>
<evidence type="ECO:0000256" key="1">
    <source>
        <dbReference type="ARBA" id="ARBA00023002"/>
    </source>
</evidence>
<dbReference type="PANTHER" id="PTHR23150">
    <property type="entry name" value="SULFATASE MODIFYING FACTOR 1, 2"/>
    <property type="match status" value="1"/>
</dbReference>
<feature type="domain" description="DinB-like" evidence="5">
    <location>
        <begin position="28"/>
        <end position="147"/>
    </location>
</feature>
<comment type="caution">
    <text evidence="6">The sequence shown here is derived from an EMBL/GenBank/DDBJ whole genome shotgun (WGS) entry which is preliminary data.</text>
</comment>
<evidence type="ECO:0000259" key="5">
    <source>
        <dbReference type="Pfam" id="PF12867"/>
    </source>
</evidence>
<keyword evidence="7" id="KW-1185">Reference proteome</keyword>
<organism evidence="6 7">
    <name type="scientific">Sphingomonas crocodyli</name>
    <dbReference type="NCBI Taxonomy" id="1979270"/>
    <lineage>
        <taxon>Bacteria</taxon>
        <taxon>Pseudomonadati</taxon>
        <taxon>Pseudomonadota</taxon>
        <taxon>Alphaproteobacteria</taxon>
        <taxon>Sphingomonadales</taxon>
        <taxon>Sphingomonadaceae</taxon>
        <taxon>Sphingomonas</taxon>
    </lineage>
</organism>
<dbReference type="SUPFAM" id="SSF56436">
    <property type="entry name" value="C-type lectin-like"/>
    <property type="match status" value="1"/>
</dbReference>
<dbReference type="PANTHER" id="PTHR23150:SF36">
    <property type="entry name" value="HERCYNINE OXYGENASE"/>
    <property type="match status" value="1"/>
</dbReference>
<feature type="domain" description="Sulfatase-modifying factor enzyme-like" evidence="4">
    <location>
        <begin position="332"/>
        <end position="414"/>
    </location>
</feature>
<feature type="domain" description="Sulfatase-modifying factor enzyme-like" evidence="4">
    <location>
        <begin position="190"/>
        <end position="318"/>
    </location>
</feature>
<evidence type="ECO:0000256" key="2">
    <source>
        <dbReference type="ARBA" id="ARBA00023004"/>
    </source>
</evidence>
<dbReference type="InterPro" id="IPR034660">
    <property type="entry name" value="DinB/YfiT-like"/>
</dbReference>
<gene>
    <name evidence="6" type="ORF">EOD43_09610</name>
</gene>
<evidence type="ECO:0000259" key="4">
    <source>
        <dbReference type="Pfam" id="PF03781"/>
    </source>
</evidence>
<dbReference type="InterPro" id="IPR042095">
    <property type="entry name" value="SUMF_sf"/>
</dbReference>
<sequence>MLIGGNLRDDVILDREHVGGRISLADRYRTVRARSEAIAAPLSPEDQQLQSMPDASPTKWHLAHVSWFFETFLLARDPAYRPFDPAYKFLFNSYYDAIGARHPRPQRGLLSRPTVAEIMAYRAHVDRAMLARIDGLPADLIELGLNHEEQHQELILMDIKHAFSMNAIAPAYAPPAEASAVGGEGGWTRFDGGLIEIGHDGAGFAFDNEGPRHRQWIEPFRLADRLVTNGEWDAFIEDGGYSTPTLWLSDGWATVGAEGWRSPLYWRDERRIFTLHGEQPIDPAAPVSHISFYEADAFARWAGKRLPTEAEWEVAARSVAPEPTGASIDPRPATGTGLRQMAGALWQWTASAYAPYPGFRPADDATGEYNGKFMSGQMVLRGGACITPPGHARSTYRNFFPPAARWAFAGVRLADEA</sequence>
<dbReference type="Pfam" id="PF03781">
    <property type="entry name" value="FGE-sulfatase"/>
    <property type="match status" value="2"/>
</dbReference>
<keyword evidence="2" id="KW-0408">Iron</keyword>
<dbReference type="Pfam" id="PF12867">
    <property type="entry name" value="DinB_2"/>
    <property type="match status" value="1"/>
</dbReference>
<evidence type="ECO:0000256" key="3">
    <source>
        <dbReference type="ARBA" id="ARBA00037882"/>
    </source>
</evidence>
<proteinExistence type="predicted"/>
<dbReference type="Gene3D" id="3.90.1580.10">
    <property type="entry name" value="paralog of FGE (formylglycine-generating enzyme)"/>
    <property type="match status" value="1"/>
</dbReference>
<keyword evidence="1" id="KW-0560">Oxidoreductase</keyword>
<reference evidence="6 7" key="1">
    <citation type="submission" date="2019-01" db="EMBL/GenBank/DDBJ databases">
        <authorList>
            <person name="Chen W.-M."/>
        </authorList>
    </citation>
    <scope>NUCLEOTIDE SEQUENCE [LARGE SCALE GENOMIC DNA]</scope>
    <source>
        <strain evidence="6 7">CCP-7</strain>
    </source>
</reference>
<protein>
    <submittedName>
        <fullName evidence="6">Ergothioneine biosynthesis protein EgtB</fullName>
    </submittedName>
</protein>
<dbReference type="InterPro" id="IPR017806">
    <property type="entry name" value="EgtB"/>
</dbReference>
<dbReference type="InterPro" id="IPR005532">
    <property type="entry name" value="SUMF_dom"/>
</dbReference>
<dbReference type="RefSeq" id="WP_127743259.1">
    <property type="nucleotide sequence ID" value="NZ_SACN01000001.1"/>
</dbReference>
<dbReference type="Proteomes" id="UP000282971">
    <property type="component" value="Unassembled WGS sequence"/>
</dbReference>
<dbReference type="EMBL" id="SACN01000001">
    <property type="protein sequence ID" value="RVT94088.1"/>
    <property type="molecule type" value="Genomic_DNA"/>
</dbReference>
<dbReference type="AlphaFoldDB" id="A0A437M8N3"/>